<dbReference type="NCBIfam" id="TIGR00217">
    <property type="entry name" value="malQ"/>
    <property type="match status" value="1"/>
</dbReference>
<dbReference type="Gene3D" id="3.20.20.80">
    <property type="entry name" value="Glycosidases"/>
    <property type="match status" value="1"/>
</dbReference>
<name>A0A938YCV4_9ACTN</name>
<dbReference type="PANTHER" id="PTHR32438:SF5">
    <property type="entry name" value="4-ALPHA-GLUCANOTRANSFERASE DPE1, CHLOROPLASTIC_AMYLOPLASTIC"/>
    <property type="match status" value="1"/>
</dbReference>
<dbReference type="EMBL" id="JAERWK010000003">
    <property type="protein sequence ID" value="MBM9466132.1"/>
    <property type="molecule type" value="Genomic_DNA"/>
</dbReference>
<gene>
    <name evidence="12" type="primary">malQ</name>
    <name evidence="12" type="ORF">JL106_02410</name>
</gene>
<reference evidence="12" key="1">
    <citation type="submission" date="2021-01" db="EMBL/GenBank/DDBJ databases">
        <title>YIM 132084 draft genome.</title>
        <authorList>
            <person name="An D."/>
        </authorList>
    </citation>
    <scope>NUCLEOTIDE SEQUENCE</scope>
    <source>
        <strain evidence="12">YIM 132084</strain>
    </source>
</reference>
<dbReference type="GO" id="GO:0005975">
    <property type="term" value="P:carbohydrate metabolic process"/>
    <property type="evidence" value="ECO:0007669"/>
    <property type="project" value="InterPro"/>
</dbReference>
<evidence type="ECO:0000256" key="10">
    <source>
        <dbReference type="RuleBase" id="RU361207"/>
    </source>
</evidence>
<comment type="similarity">
    <text evidence="2 10">Belongs to the disproportionating enzyme family.</text>
</comment>
<keyword evidence="7 10" id="KW-0119">Carbohydrate metabolism</keyword>
<dbReference type="Pfam" id="PF02446">
    <property type="entry name" value="Glyco_hydro_77"/>
    <property type="match status" value="1"/>
</dbReference>
<dbReference type="InterPro" id="IPR048458">
    <property type="entry name" value="MalQ_N"/>
</dbReference>
<sequence length="710" mass="77290">MLRELADSCGVSVEYQDQRQRRVTVQADTVRTVLGVLGVDASTPERAEQALVTRTAARWARMLPPCLVSRPGRPGSGWVHAAPDVPVTLSIELERGGVITDLAVASGEPASFDGPDGVVLEHTVPLPADLPLGYHRLIAEAGGRRGETTVIVTPDWVGTPERTGARAWGLATQLYSVRSRQSWGTGDLVDLTDLAAWSAAEHGADWVLVNPLHAAQPVPPLTPSPYLPTSRRFASPIYLRPERLPEFAGLSEADRQHVADLAEQARGRDAGVPDGADRPSRRIDRDTAWAAKLAALALVHAVSRSPGRDLAYRAYLRQQGRGLQDFATWSAIAQQHGPDWRQWPEPLQRPDSPAVAAYADQHATLVDLHRWLQWQLDEQLDDTQSAARRAGMSLGVLHDLAVGVDPGGADAWALQDAFAGGVTVGAPPDSYNQAGQDWGQPPWRPDALAELAYAPLRDMVATMLRHAGGLRVDHILGLFRLWWIPEGRPPTEGTYVRYDAEAMLGVLALEASRAGALVVGEDLGTVEPRVQRMLAELGLLGTSILFFERDYAGDGAPLPAETWREYCLATVTTHDLPPTAGYLAGEHIRLRDELGLLTRPVEDERAEGEAERASWVAVLRERGLLPDDREPDSEELVVALHRFLLATPSRLLGVALPDLVGDVRTQNQPGTSDEYPNWRVPLAGPDGRPIWLEEIFTDPRAARLAGLFAG</sequence>
<evidence type="ECO:0000256" key="7">
    <source>
        <dbReference type="ARBA" id="ARBA00023277"/>
    </source>
</evidence>
<evidence type="ECO:0000256" key="6">
    <source>
        <dbReference type="ARBA" id="ARBA00022679"/>
    </source>
</evidence>
<evidence type="ECO:0000256" key="5">
    <source>
        <dbReference type="ARBA" id="ARBA00022676"/>
    </source>
</evidence>
<keyword evidence="13" id="KW-1185">Reference proteome</keyword>
<dbReference type="InterPro" id="IPR003385">
    <property type="entry name" value="Glyco_hydro_77"/>
</dbReference>
<comment type="catalytic activity">
    <reaction evidence="1 10">
        <text>Transfers a segment of a (1-&gt;4)-alpha-D-glucan to a new position in an acceptor, which may be glucose or a (1-&gt;4)-alpha-D-glucan.</text>
        <dbReference type="EC" id="2.4.1.25"/>
    </reaction>
</comment>
<dbReference type="Proteomes" id="UP000663792">
    <property type="component" value="Unassembled WGS sequence"/>
</dbReference>
<accession>A0A938YCV4</accession>
<dbReference type="SUPFAM" id="SSF51445">
    <property type="entry name" value="(Trans)glycosidases"/>
    <property type="match status" value="1"/>
</dbReference>
<dbReference type="InterPro" id="IPR017853">
    <property type="entry name" value="GH"/>
</dbReference>
<dbReference type="AlphaFoldDB" id="A0A938YCV4"/>
<comment type="caution">
    <text evidence="12">The sequence shown here is derived from an EMBL/GenBank/DDBJ whole genome shotgun (WGS) entry which is preliminary data.</text>
</comment>
<evidence type="ECO:0000256" key="4">
    <source>
        <dbReference type="ARBA" id="ARBA00020295"/>
    </source>
</evidence>
<protein>
    <recommendedName>
        <fullName evidence="4 10">4-alpha-glucanotransferase</fullName>
        <ecNumber evidence="3 10">2.4.1.25</ecNumber>
    </recommendedName>
    <alternativeName>
        <fullName evidence="8 10">Amylomaltase</fullName>
    </alternativeName>
    <alternativeName>
        <fullName evidence="9 10">Disproportionating enzyme</fullName>
    </alternativeName>
</protein>
<keyword evidence="6 10" id="KW-0808">Transferase</keyword>
<dbReference type="EC" id="2.4.1.25" evidence="3 10"/>
<dbReference type="GO" id="GO:0004134">
    <property type="term" value="F:4-alpha-glucanotransferase activity"/>
    <property type="evidence" value="ECO:0007669"/>
    <property type="project" value="UniProtKB-EC"/>
</dbReference>
<evidence type="ECO:0000313" key="13">
    <source>
        <dbReference type="Proteomes" id="UP000663792"/>
    </source>
</evidence>
<evidence type="ECO:0000259" key="11">
    <source>
        <dbReference type="Pfam" id="PF21226"/>
    </source>
</evidence>
<evidence type="ECO:0000256" key="9">
    <source>
        <dbReference type="ARBA" id="ARBA00031501"/>
    </source>
</evidence>
<evidence type="ECO:0000256" key="8">
    <source>
        <dbReference type="ARBA" id="ARBA00031423"/>
    </source>
</evidence>
<evidence type="ECO:0000256" key="1">
    <source>
        <dbReference type="ARBA" id="ARBA00000439"/>
    </source>
</evidence>
<feature type="domain" description="MalQ N-terminal beta-sandwich" evidence="11">
    <location>
        <begin position="63"/>
        <end position="154"/>
    </location>
</feature>
<evidence type="ECO:0000313" key="12">
    <source>
        <dbReference type="EMBL" id="MBM9466132.1"/>
    </source>
</evidence>
<evidence type="ECO:0000256" key="2">
    <source>
        <dbReference type="ARBA" id="ARBA00005684"/>
    </source>
</evidence>
<dbReference type="PANTHER" id="PTHR32438">
    <property type="entry name" value="4-ALPHA-GLUCANOTRANSFERASE DPE1, CHLOROPLASTIC/AMYLOPLASTIC"/>
    <property type="match status" value="1"/>
</dbReference>
<organism evidence="12 13">
    <name type="scientific">Nakamurella leprariae</name>
    <dbReference type="NCBI Taxonomy" id="2803911"/>
    <lineage>
        <taxon>Bacteria</taxon>
        <taxon>Bacillati</taxon>
        <taxon>Actinomycetota</taxon>
        <taxon>Actinomycetes</taxon>
        <taxon>Nakamurellales</taxon>
        <taxon>Nakamurellaceae</taxon>
        <taxon>Nakamurella</taxon>
    </lineage>
</organism>
<dbReference type="Pfam" id="PF21226">
    <property type="entry name" value="MalQ_N"/>
    <property type="match status" value="1"/>
</dbReference>
<keyword evidence="5 10" id="KW-0328">Glycosyltransferase</keyword>
<evidence type="ECO:0000256" key="3">
    <source>
        <dbReference type="ARBA" id="ARBA00012560"/>
    </source>
</evidence>
<proteinExistence type="inferred from homology"/>